<dbReference type="EMBL" id="CM001744">
    <property type="protein sequence ID" value="KJB29055.1"/>
    <property type="molecule type" value="Genomic_DNA"/>
</dbReference>
<organism evidence="3 4">
    <name type="scientific">Gossypium raimondii</name>
    <name type="common">Peruvian cotton</name>
    <name type="synonym">Gossypium klotzschianum subsp. raimondii</name>
    <dbReference type="NCBI Taxonomy" id="29730"/>
    <lineage>
        <taxon>Eukaryota</taxon>
        <taxon>Viridiplantae</taxon>
        <taxon>Streptophyta</taxon>
        <taxon>Embryophyta</taxon>
        <taxon>Tracheophyta</taxon>
        <taxon>Spermatophyta</taxon>
        <taxon>Magnoliopsida</taxon>
        <taxon>eudicotyledons</taxon>
        <taxon>Gunneridae</taxon>
        <taxon>Pentapetalae</taxon>
        <taxon>rosids</taxon>
        <taxon>malvids</taxon>
        <taxon>Malvales</taxon>
        <taxon>Malvaceae</taxon>
        <taxon>Malvoideae</taxon>
        <taxon>Gossypium</taxon>
    </lineage>
</organism>
<evidence type="ECO:0000313" key="4">
    <source>
        <dbReference type="Proteomes" id="UP000032304"/>
    </source>
</evidence>
<proteinExistence type="predicted"/>
<reference evidence="3 4" key="1">
    <citation type="journal article" date="2012" name="Nature">
        <title>Repeated polyploidization of Gossypium genomes and the evolution of spinnable cotton fibres.</title>
        <authorList>
            <person name="Paterson A.H."/>
            <person name="Wendel J.F."/>
            <person name="Gundlach H."/>
            <person name="Guo H."/>
            <person name="Jenkins J."/>
            <person name="Jin D."/>
            <person name="Llewellyn D."/>
            <person name="Showmaker K.C."/>
            <person name="Shu S."/>
            <person name="Udall J."/>
            <person name="Yoo M.J."/>
            <person name="Byers R."/>
            <person name="Chen W."/>
            <person name="Doron-Faigenboim A."/>
            <person name="Duke M.V."/>
            <person name="Gong L."/>
            <person name="Grimwood J."/>
            <person name="Grover C."/>
            <person name="Grupp K."/>
            <person name="Hu G."/>
            <person name="Lee T.H."/>
            <person name="Li J."/>
            <person name="Lin L."/>
            <person name="Liu T."/>
            <person name="Marler B.S."/>
            <person name="Page J.T."/>
            <person name="Roberts A.W."/>
            <person name="Romanel E."/>
            <person name="Sanders W.S."/>
            <person name="Szadkowski E."/>
            <person name="Tan X."/>
            <person name="Tang H."/>
            <person name="Xu C."/>
            <person name="Wang J."/>
            <person name="Wang Z."/>
            <person name="Zhang D."/>
            <person name="Zhang L."/>
            <person name="Ashrafi H."/>
            <person name="Bedon F."/>
            <person name="Bowers J.E."/>
            <person name="Brubaker C.L."/>
            <person name="Chee P.W."/>
            <person name="Das S."/>
            <person name="Gingle A.R."/>
            <person name="Haigler C.H."/>
            <person name="Harker D."/>
            <person name="Hoffmann L.V."/>
            <person name="Hovav R."/>
            <person name="Jones D.C."/>
            <person name="Lemke C."/>
            <person name="Mansoor S."/>
            <person name="ur Rahman M."/>
            <person name="Rainville L.N."/>
            <person name="Rambani A."/>
            <person name="Reddy U.K."/>
            <person name="Rong J.K."/>
            <person name="Saranga Y."/>
            <person name="Scheffler B.E."/>
            <person name="Scheffler J.A."/>
            <person name="Stelly D.M."/>
            <person name="Triplett B.A."/>
            <person name="Van Deynze A."/>
            <person name="Vaslin M.F."/>
            <person name="Waghmare V.N."/>
            <person name="Walford S.A."/>
            <person name="Wright R.J."/>
            <person name="Zaki E.A."/>
            <person name="Zhang T."/>
            <person name="Dennis E.S."/>
            <person name="Mayer K.F."/>
            <person name="Peterson D.G."/>
            <person name="Rokhsar D.S."/>
            <person name="Wang X."/>
            <person name="Schmutz J."/>
        </authorList>
    </citation>
    <scope>NUCLEOTIDE SEQUENCE [LARGE SCALE GENOMIC DNA]</scope>
</reference>
<protein>
    <submittedName>
        <fullName evidence="3">Uncharacterized protein</fullName>
    </submittedName>
</protein>
<keyword evidence="1" id="KW-0472">Membrane</keyword>
<evidence type="ECO:0000313" key="3">
    <source>
        <dbReference type="EMBL" id="KJB29055.1"/>
    </source>
</evidence>
<evidence type="ECO:0000256" key="1">
    <source>
        <dbReference type="SAM" id="Phobius"/>
    </source>
</evidence>
<dbReference type="AlphaFoldDB" id="A0A0D2SCY7"/>
<keyword evidence="4" id="KW-1185">Reference proteome</keyword>
<feature type="signal peptide" evidence="2">
    <location>
        <begin position="1"/>
        <end position="28"/>
    </location>
</feature>
<name>A0A0D2SCY7_GOSRA</name>
<keyword evidence="2" id="KW-0732">Signal</keyword>
<feature type="chain" id="PRO_5002251686" evidence="2">
    <location>
        <begin position="29"/>
        <end position="167"/>
    </location>
</feature>
<gene>
    <name evidence="3" type="ORF">B456_005G082200</name>
</gene>
<feature type="transmembrane region" description="Helical" evidence="1">
    <location>
        <begin position="136"/>
        <end position="164"/>
    </location>
</feature>
<evidence type="ECO:0000256" key="2">
    <source>
        <dbReference type="SAM" id="SignalP"/>
    </source>
</evidence>
<dbReference type="Proteomes" id="UP000032304">
    <property type="component" value="Chromosome 5"/>
</dbReference>
<sequence>MLVQCAFQITHLFLLLLTFLQFKCMACAAKITTYSLEGSEKLLQLVSNYSMVSNLKENESEVWNQGFFMSPIGKLIYTTLKTMDITWACSSSSSVSSHYFDNHGIRGSPTSTVIGPSKHRHSTLGDPNFNPSQGKARWLFCYSLLNFDGITLFLFLFLSTYLYFVQI</sequence>
<keyword evidence="1" id="KW-1133">Transmembrane helix</keyword>
<keyword evidence="1" id="KW-0812">Transmembrane</keyword>
<dbReference type="Gramene" id="KJB29055">
    <property type="protein sequence ID" value="KJB29055"/>
    <property type="gene ID" value="B456_005G082200"/>
</dbReference>
<accession>A0A0D2SCY7</accession>